<dbReference type="AlphaFoldDB" id="A0ABD5ZIS3"/>
<evidence type="ECO:0000313" key="2">
    <source>
        <dbReference type="Proteomes" id="UP001596481"/>
    </source>
</evidence>
<accession>A0ABD5ZIS3</accession>
<evidence type="ECO:0008006" key="3">
    <source>
        <dbReference type="Google" id="ProtNLM"/>
    </source>
</evidence>
<name>A0ABD5ZIS3_9EURY</name>
<proteinExistence type="predicted"/>
<dbReference type="EMBL" id="JBHTAA010000005">
    <property type="protein sequence ID" value="MFC7205173.1"/>
    <property type="molecule type" value="Genomic_DNA"/>
</dbReference>
<dbReference type="Pfam" id="PF24366">
    <property type="entry name" value="DUF7522"/>
    <property type="match status" value="1"/>
</dbReference>
<sequence>MDEVHDAEHETLEAVEADLAEDFGREGDDPLQQFIYSLRNLDEVDVRVVGQYDGENYELLYLREDLESKFGPEERTARMKAIVMKALGEPVTEPEFDDYGELDAVLRWFENAVVAIYPHDEWSGVFVSFDRTDSPVVDLALEHLA</sequence>
<gene>
    <name evidence="1" type="ORF">ACFQJC_16765</name>
</gene>
<comment type="caution">
    <text evidence="1">The sequence shown here is derived from an EMBL/GenBank/DDBJ whole genome shotgun (WGS) entry which is preliminary data.</text>
</comment>
<organism evidence="1 2">
    <name type="scientific">Haloferax namakaokahaiae</name>
    <dbReference type="NCBI Taxonomy" id="1748331"/>
    <lineage>
        <taxon>Archaea</taxon>
        <taxon>Methanobacteriati</taxon>
        <taxon>Methanobacteriota</taxon>
        <taxon>Stenosarchaea group</taxon>
        <taxon>Halobacteria</taxon>
        <taxon>Halobacteriales</taxon>
        <taxon>Haloferacaceae</taxon>
        <taxon>Haloferax</taxon>
    </lineage>
</organism>
<protein>
    <recommendedName>
        <fullName evidence="3">DUF2004 domain-containing protein</fullName>
    </recommendedName>
</protein>
<evidence type="ECO:0000313" key="1">
    <source>
        <dbReference type="EMBL" id="MFC7205173.1"/>
    </source>
</evidence>
<keyword evidence="2" id="KW-1185">Reference proteome</keyword>
<dbReference type="Proteomes" id="UP001596481">
    <property type="component" value="Unassembled WGS sequence"/>
</dbReference>
<dbReference type="InterPro" id="IPR055944">
    <property type="entry name" value="DUF7522"/>
</dbReference>
<reference evidence="1 2" key="1">
    <citation type="journal article" date="2019" name="Int. J. Syst. Evol. Microbiol.">
        <title>The Global Catalogue of Microorganisms (GCM) 10K type strain sequencing project: providing services to taxonomists for standard genome sequencing and annotation.</title>
        <authorList>
            <consortium name="The Broad Institute Genomics Platform"/>
            <consortium name="The Broad Institute Genome Sequencing Center for Infectious Disease"/>
            <person name="Wu L."/>
            <person name="Ma J."/>
        </authorList>
    </citation>
    <scope>NUCLEOTIDE SEQUENCE [LARGE SCALE GENOMIC DNA]</scope>
    <source>
        <strain evidence="1 2">DSM 29988</strain>
    </source>
</reference>
<dbReference type="RefSeq" id="WP_390225510.1">
    <property type="nucleotide sequence ID" value="NZ_JBHTAA010000005.1"/>
</dbReference>